<feature type="domain" description="Fibrillar collagen NC1" evidence="4">
    <location>
        <begin position="39"/>
        <end position="265"/>
    </location>
</feature>
<accession>A0A1B6CMR8</accession>
<evidence type="ECO:0000256" key="1">
    <source>
        <dbReference type="ARBA" id="ARBA00004613"/>
    </source>
</evidence>
<dbReference type="InterPro" id="IPR000885">
    <property type="entry name" value="Fib_collagen_C"/>
</dbReference>
<dbReference type="GO" id="GO:0005581">
    <property type="term" value="C:collagen trimer"/>
    <property type="evidence" value="ECO:0007669"/>
    <property type="project" value="UniProtKB-KW"/>
</dbReference>
<evidence type="ECO:0000256" key="3">
    <source>
        <dbReference type="ARBA" id="ARBA00023119"/>
    </source>
</evidence>
<keyword evidence="2" id="KW-0964">Secreted</keyword>
<keyword evidence="3" id="KW-0176">Collagen</keyword>
<evidence type="ECO:0000256" key="2">
    <source>
        <dbReference type="ARBA" id="ARBA00022525"/>
    </source>
</evidence>
<comment type="subcellular location">
    <subcellularLocation>
        <location evidence="1">Secreted</location>
    </subcellularLocation>
</comment>
<evidence type="ECO:0000259" key="4">
    <source>
        <dbReference type="PROSITE" id="PS51461"/>
    </source>
</evidence>
<dbReference type="Pfam" id="PF01410">
    <property type="entry name" value="COLFI"/>
    <property type="match status" value="1"/>
</dbReference>
<protein>
    <recommendedName>
        <fullName evidence="4">Fibrillar collagen NC1 domain-containing protein</fullName>
    </recommendedName>
</protein>
<reference evidence="5" key="1">
    <citation type="submission" date="2015-12" db="EMBL/GenBank/DDBJ databases">
        <title>De novo transcriptome assembly of four potential Pierce s Disease insect vectors from Arizona vineyards.</title>
        <authorList>
            <person name="Tassone E.E."/>
        </authorList>
    </citation>
    <scope>NUCLEOTIDE SEQUENCE</scope>
</reference>
<proteinExistence type="predicted"/>
<dbReference type="GO" id="GO:0005576">
    <property type="term" value="C:extracellular region"/>
    <property type="evidence" value="ECO:0007669"/>
    <property type="project" value="UniProtKB-SubCell"/>
</dbReference>
<dbReference type="AlphaFoldDB" id="A0A1B6CMR8"/>
<gene>
    <name evidence="5" type="ORF">g.1025</name>
</gene>
<dbReference type="SMART" id="SM00038">
    <property type="entry name" value="COLFI"/>
    <property type="match status" value="1"/>
</dbReference>
<name>A0A1B6CMR8_9HEMI</name>
<sequence length="265" mass="30063">MGYDAAALAALLNQGQSKGPDPLSGDEPMRLFGSDLSEEERKALVLKAYEHLKTSFERFKRPDGTKNAPAKTCRDLAVAYPELPDGEYWMDPNEGDIRDAILVQCKMETRETCVMPNPDRTAEITHIGNEPEIWLGDINEAHKITYKADSNQIGFLQLLSVSATQNITYHCKNSVAYFDLIHKSYRKGIKLLGWNDAEITPRGNSKFRYNVLEDECRAKRLEWAHTTVTYTTDRALRLPITDIGLRDIGKPDQSFWIQFSPVCFT</sequence>
<dbReference type="Gene3D" id="2.60.120.1000">
    <property type="match status" value="1"/>
</dbReference>
<evidence type="ECO:0000313" key="5">
    <source>
        <dbReference type="EMBL" id="JAS14767.1"/>
    </source>
</evidence>
<dbReference type="EMBL" id="GEDC01022531">
    <property type="protein sequence ID" value="JAS14767.1"/>
    <property type="molecule type" value="Transcribed_RNA"/>
</dbReference>
<organism evidence="5">
    <name type="scientific">Clastoptera arizonana</name>
    <name type="common">Arizona spittle bug</name>
    <dbReference type="NCBI Taxonomy" id="38151"/>
    <lineage>
        <taxon>Eukaryota</taxon>
        <taxon>Metazoa</taxon>
        <taxon>Ecdysozoa</taxon>
        <taxon>Arthropoda</taxon>
        <taxon>Hexapoda</taxon>
        <taxon>Insecta</taxon>
        <taxon>Pterygota</taxon>
        <taxon>Neoptera</taxon>
        <taxon>Paraneoptera</taxon>
        <taxon>Hemiptera</taxon>
        <taxon>Auchenorrhyncha</taxon>
        <taxon>Cercopoidea</taxon>
        <taxon>Clastopteridae</taxon>
        <taxon>Clastoptera</taxon>
    </lineage>
</organism>
<dbReference type="PROSITE" id="PS51461">
    <property type="entry name" value="NC1_FIB"/>
    <property type="match status" value="1"/>
</dbReference>
<dbReference type="FunFam" id="2.60.120.1000:FF:000007">
    <property type="entry name" value="Collagen type V alpha 3 chain"/>
    <property type="match status" value="1"/>
</dbReference>
<dbReference type="GO" id="GO:0005201">
    <property type="term" value="F:extracellular matrix structural constituent"/>
    <property type="evidence" value="ECO:0007669"/>
    <property type="project" value="InterPro"/>
</dbReference>